<dbReference type="InterPro" id="IPR003594">
    <property type="entry name" value="HATPase_dom"/>
</dbReference>
<feature type="domain" description="Histidine kinase/HSP90-like ATPase" evidence="3">
    <location>
        <begin position="14"/>
        <end position="120"/>
    </location>
</feature>
<keyword evidence="4" id="KW-0547">Nucleotide-binding</keyword>
<accession>A0ABN1XEE7</accession>
<protein>
    <submittedName>
        <fullName evidence="4">ATP-binding protein</fullName>
    </submittedName>
</protein>
<dbReference type="Proteomes" id="UP001500282">
    <property type="component" value="Unassembled WGS sequence"/>
</dbReference>
<dbReference type="InterPro" id="IPR050267">
    <property type="entry name" value="Anti-sigma-factor_SerPK"/>
</dbReference>
<dbReference type="PANTHER" id="PTHR35526">
    <property type="entry name" value="ANTI-SIGMA-F FACTOR RSBW-RELATED"/>
    <property type="match status" value="1"/>
</dbReference>
<evidence type="ECO:0000313" key="4">
    <source>
        <dbReference type="EMBL" id="GAA1302770.1"/>
    </source>
</evidence>
<dbReference type="InterPro" id="IPR036890">
    <property type="entry name" value="HATPase_C_sf"/>
</dbReference>
<evidence type="ECO:0000256" key="2">
    <source>
        <dbReference type="SAM" id="MobiDB-lite"/>
    </source>
</evidence>
<dbReference type="SUPFAM" id="SSF55874">
    <property type="entry name" value="ATPase domain of HSP90 chaperone/DNA topoisomerase II/histidine kinase"/>
    <property type="match status" value="1"/>
</dbReference>
<dbReference type="GO" id="GO:0005524">
    <property type="term" value="F:ATP binding"/>
    <property type="evidence" value="ECO:0007669"/>
    <property type="project" value="UniProtKB-KW"/>
</dbReference>
<dbReference type="PANTHER" id="PTHR35526:SF3">
    <property type="entry name" value="ANTI-SIGMA-F FACTOR RSBW"/>
    <property type="match status" value="1"/>
</dbReference>
<dbReference type="EMBL" id="BAAAIH010000092">
    <property type="protein sequence ID" value="GAA1302770.1"/>
    <property type="molecule type" value="Genomic_DNA"/>
</dbReference>
<evidence type="ECO:0000259" key="3">
    <source>
        <dbReference type="Pfam" id="PF13581"/>
    </source>
</evidence>
<evidence type="ECO:0000313" key="5">
    <source>
        <dbReference type="Proteomes" id="UP001500282"/>
    </source>
</evidence>
<feature type="region of interest" description="Disordered" evidence="2">
    <location>
        <begin position="136"/>
        <end position="155"/>
    </location>
</feature>
<keyword evidence="1" id="KW-0723">Serine/threonine-protein kinase</keyword>
<comment type="caution">
    <text evidence="4">The sequence shown here is derived from an EMBL/GenBank/DDBJ whole genome shotgun (WGS) entry which is preliminary data.</text>
</comment>
<dbReference type="CDD" id="cd16936">
    <property type="entry name" value="HATPase_RsbW-like"/>
    <property type="match status" value="1"/>
</dbReference>
<keyword evidence="1" id="KW-0808">Transferase</keyword>
<organism evidence="4 5">
    <name type="scientific">Streptomyces javensis</name>
    <dbReference type="NCBI Taxonomy" id="114698"/>
    <lineage>
        <taxon>Bacteria</taxon>
        <taxon>Bacillati</taxon>
        <taxon>Actinomycetota</taxon>
        <taxon>Actinomycetes</taxon>
        <taxon>Kitasatosporales</taxon>
        <taxon>Streptomycetaceae</taxon>
        <taxon>Streptomyces</taxon>
        <taxon>Streptomyces violaceusniger group</taxon>
    </lineage>
</organism>
<keyword evidence="4" id="KW-0067">ATP-binding</keyword>
<keyword evidence="5" id="KW-1185">Reference proteome</keyword>
<keyword evidence="1" id="KW-0418">Kinase</keyword>
<gene>
    <name evidence="4" type="ORF">GCM10009579_85010</name>
</gene>
<sequence length="155" mass="17029">MRTPEEPWSYGLFIPHDPRAVGVVRATIRHILRAARLDCIVDTAELLVSELVTNAYRNTTTDAYVSMDWEPTPPDFRVTVWDSGCGLPHPVAANAEDESGRGLTLVESCSDTWGVHDYTDKDSGVTGKAVWFTLNPPPPTMGQTGWTSAPSDRLT</sequence>
<feature type="compositionally biased region" description="Polar residues" evidence="2">
    <location>
        <begin position="141"/>
        <end position="155"/>
    </location>
</feature>
<name>A0ABN1XEE7_9ACTN</name>
<dbReference type="Pfam" id="PF13581">
    <property type="entry name" value="HATPase_c_2"/>
    <property type="match status" value="1"/>
</dbReference>
<reference evidence="4 5" key="1">
    <citation type="journal article" date="2019" name="Int. J. Syst. Evol. Microbiol.">
        <title>The Global Catalogue of Microorganisms (GCM) 10K type strain sequencing project: providing services to taxonomists for standard genome sequencing and annotation.</title>
        <authorList>
            <consortium name="The Broad Institute Genomics Platform"/>
            <consortium name="The Broad Institute Genome Sequencing Center for Infectious Disease"/>
            <person name="Wu L."/>
            <person name="Ma J."/>
        </authorList>
    </citation>
    <scope>NUCLEOTIDE SEQUENCE [LARGE SCALE GENOMIC DNA]</scope>
    <source>
        <strain evidence="4 5">JCM 11448</strain>
    </source>
</reference>
<dbReference type="Gene3D" id="3.30.565.10">
    <property type="entry name" value="Histidine kinase-like ATPase, C-terminal domain"/>
    <property type="match status" value="1"/>
</dbReference>
<proteinExistence type="predicted"/>
<evidence type="ECO:0000256" key="1">
    <source>
        <dbReference type="ARBA" id="ARBA00022527"/>
    </source>
</evidence>